<dbReference type="InterPro" id="IPR044878">
    <property type="entry name" value="UbiA_sf"/>
</dbReference>
<evidence type="ECO:0000256" key="2">
    <source>
        <dbReference type="ARBA" id="ARBA00022692"/>
    </source>
</evidence>
<dbReference type="PANTHER" id="PTHR42723:SF1">
    <property type="entry name" value="CHLOROPHYLL SYNTHASE, CHLOROPLASTIC"/>
    <property type="match status" value="1"/>
</dbReference>
<evidence type="ECO:0000256" key="5">
    <source>
        <dbReference type="SAM" id="Phobius"/>
    </source>
</evidence>
<feature type="transmembrane region" description="Helical" evidence="5">
    <location>
        <begin position="126"/>
        <end position="146"/>
    </location>
</feature>
<keyword evidence="4 5" id="KW-0472">Membrane</keyword>
<feature type="transmembrane region" description="Helical" evidence="5">
    <location>
        <begin position="33"/>
        <end position="52"/>
    </location>
</feature>
<evidence type="ECO:0000313" key="7">
    <source>
        <dbReference type="Proteomes" id="UP001240150"/>
    </source>
</evidence>
<evidence type="ECO:0000256" key="1">
    <source>
        <dbReference type="ARBA" id="ARBA00004141"/>
    </source>
</evidence>
<feature type="transmembrane region" description="Helical" evidence="5">
    <location>
        <begin position="153"/>
        <end position="170"/>
    </location>
</feature>
<evidence type="ECO:0000313" key="6">
    <source>
        <dbReference type="EMBL" id="WIM94529.1"/>
    </source>
</evidence>
<gene>
    <name evidence="6" type="ORF">ACTOB_006556</name>
</gene>
<name>A0ABY8WDR2_9ACTN</name>
<dbReference type="RefSeq" id="WP_284915746.1">
    <property type="nucleotide sequence ID" value="NZ_CP126980.1"/>
</dbReference>
<sequence>MTVHESAVRQRVPRRPLADGAAARLAWRETRPCVQVIFALRFLAGALLAGGTVSGWRLLTAGVGWSCVVAAIYLHNGTTDVVEDRRNGSARPLATGELPLPAARAIVRGLAVAGLTIAALADPREALLALAMLALGFAYSSGRAPLKGSMPGFALVVLGGGMLTYTAGGLTTSGGPTLESAVFALFLSAWMAVAGSSKDLSDTDGDRSAGRRTLPVMFGQESAARMIAAGTLTVGALFVAVAVHVGDNLIWYALPLAAGAAVTAATLLRTRRATLRADRRLPYRSFMVTQFLVHGTVLAVYAATAGLLVA</sequence>
<dbReference type="Gene3D" id="1.20.120.1780">
    <property type="entry name" value="UbiA prenyltransferase"/>
    <property type="match status" value="1"/>
</dbReference>
<organism evidence="6 7">
    <name type="scientific">Actinoplanes oblitus</name>
    <dbReference type="NCBI Taxonomy" id="3040509"/>
    <lineage>
        <taxon>Bacteria</taxon>
        <taxon>Bacillati</taxon>
        <taxon>Actinomycetota</taxon>
        <taxon>Actinomycetes</taxon>
        <taxon>Micromonosporales</taxon>
        <taxon>Micromonosporaceae</taxon>
        <taxon>Actinoplanes</taxon>
    </lineage>
</organism>
<dbReference type="CDD" id="cd13956">
    <property type="entry name" value="PT_UbiA"/>
    <property type="match status" value="1"/>
</dbReference>
<keyword evidence="7" id="KW-1185">Reference proteome</keyword>
<dbReference type="InterPro" id="IPR050475">
    <property type="entry name" value="Prenyltransferase_related"/>
</dbReference>
<comment type="subcellular location">
    <subcellularLocation>
        <location evidence="1">Membrane</location>
        <topology evidence="1">Multi-pass membrane protein</topology>
    </subcellularLocation>
</comment>
<accession>A0ABY8WDR2</accession>
<feature type="transmembrane region" description="Helical" evidence="5">
    <location>
        <begin position="249"/>
        <end position="270"/>
    </location>
</feature>
<feature type="transmembrane region" description="Helical" evidence="5">
    <location>
        <begin position="182"/>
        <end position="201"/>
    </location>
</feature>
<proteinExistence type="predicted"/>
<evidence type="ECO:0000256" key="3">
    <source>
        <dbReference type="ARBA" id="ARBA00022989"/>
    </source>
</evidence>
<dbReference type="EMBL" id="CP126980">
    <property type="protein sequence ID" value="WIM94529.1"/>
    <property type="molecule type" value="Genomic_DNA"/>
</dbReference>
<keyword evidence="3 5" id="KW-1133">Transmembrane helix</keyword>
<dbReference type="InterPro" id="IPR000537">
    <property type="entry name" value="UbiA_prenyltransferase"/>
</dbReference>
<evidence type="ECO:0000256" key="4">
    <source>
        <dbReference type="ARBA" id="ARBA00023136"/>
    </source>
</evidence>
<dbReference type="Gene3D" id="1.10.357.140">
    <property type="entry name" value="UbiA prenyltransferase"/>
    <property type="match status" value="1"/>
</dbReference>
<dbReference type="Proteomes" id="UP001240150">
    <property type="component" value="Chromosome"/>
</dbReference>
<reference evidence="6 7" key="1">
    <citation type="submission" date="2023-06" db="EMBL/GenBank/DDBJ databases">
        <authorList>
            <person name="Yushchuk O."/>
            <person name="Binda E."/>
            <person name="Ruckert-Reed C."/>
            <person name="Fedorenko V."/>
            <person name="Kalinowski J."/>
            <person name="Marinelli F."/>
        </authorList>
    </citation>
    <scope>NUCLEOTIDE SEQUENCE [LARGE SCALE GENOMIC DNA]</scope>
    <source>
        <strain evidence="6 7">NRRL 3884</strain>
    </source>
</reference>
<feature type="transmembrane region" description="Helical" evidence="5">
    <location>
        <begin position="291"/>
        <end position="309"/>
    </location>
</feature>
<protein>
    <submittedName>
        <fullName evidence="6">UbiA family prenyltransferase</fullName>
    </submittedName>
</protein>
<keyword evidence="2 5" id="KW-0812">Transmembrane</keyword>
<dbReference type="PANTHER" id="PTHR42723">
    <property type="entry name" value="CHLOROPHYLL SYNTHASE"/>
    <property type="match status" value="1"/>
</dbReference>
<feature type="transmembrane region" description="Helical" evidence="5">
    <location>
        <begin position="222"/>
        <end position="243"/>
    </location>
</feature>
<dbReference type="Pfam" id="PF01040">
    <property type="entry name" value="UbiA"/>
    <property type="match status" value="1"/>
</dbReference>